<proteinExistence type="predicted"/>
<dbReference type="RefSeq" id="WP_091618644.1">
    <property type="nucleotide sequence ID" value="NZ_FNZN01000001.1"/>
</dbReference>
<dbReference type="STRING" id="228957.SAMN04488008_10185"/>
<sequence>MAIVAVSGISYFSYLLKKFVFPKSGILLKGVLGGLYSSTAATLSWQEKVKNKEIPKK</sequence>
<name>A0A1H7F836_9FLAO</name>
<dbReference type="Proteomes" id="UP000198990">
    <property type="component" value="Unassembled WGS sequence"/>
</dbReference>
<gene>
    <name evidence="2" type="ORF">SAMN04488008_10185</name>
</gene>
<dbReference type="Pfam" id="PF13194">
    <property type="entry name" value="DUF4010"/>
    <property type="match status" value="1"/>
</dbReference>
<dbReference type="PANTHER" id="PTHR39084">
    <property type="entry name" value="MEMBRANE PROTEIN-RELATED"/>
    <property type="match status" value="1"/>
</dbReference>
<feature type="domain" description="DUF4010" evidence="1">
    <location>
        <begin position="4"/>
        <end position="52"/>
    </location>
</feature>
<accession>A0A1H7F836</accession>
<dbReference type="PANTHER" id="PTHR39084:SF1">
    <property type="entry name" value="DUF4010 DOMAIN-CONTAINING PROTEIN"/>
    <property type="match status" value="1"/>
</dbReference>
<evidence type="ECO:0000259" key="1">
    <source>
        <dbReference type="Pfam" id="PF13194"/>
    </source>
</evidence>
<reference evidence="3" key="1">
    <citation type="submission" date="2016-10" db="EMBL/GenBank/DDBJ databases">
        <authorList>
            <person name="Varghese N."/>
            <person name="Submissions S."/>
        </authorList>
    </citation>
    <scope>NUCLEOTIDE SEQUENCE [LARGE SCALE GENOMIC DNA]</scope>
    <source>
        <strain evidence="3">DSM 16471</strain>
    </source>
</reference>
<keyword evidence="3" id="KW-1185">Reference proteome</keyword>
<protein>
    <recommendedName>
        <fullName evidence="1">DUF4010 domain-containing protein</fullName>
    </recommendedName>
</protein>
<dbReference type="OrthoDB" id="9813718at2"/>
<organism evidence="2 3">
    <name type="scientific">Maribacter orientalis</name>
    <dbReference type="NCBI Taxonomy" id="228957"/>
    <lineage>
        <taxon>Bacteria</taxon>
        <taxon>Pseudomonadati</taxon>
        <taxon>Bacteroidota</taxon>
        <taxon>Flavobacteriia</taxon>
        <taxon>Flavobacteriales</taxon>
        <taxon>Flavobacteriaceae</taxon>
        <taxon>Maribacter</taxon>
    </lineage>
</organism>
<evidence type="ECO:0000313" key="2">
    <source>
        <dbReference type="EMBL" id="SEK22283.1"/>
    </source>
</evidence>
<dbReference type="AlphaFoldDB" id="A0A1H7F836"/>
<dbReference type="InterPro" id="IPR025105">
    <property type="entry name" value="DUF4010"/>
</dbReference>
<dbReference type="EMBL" id="FNZN01000001">
    <property type="protein sequence ID" value="SEK22283.1"/>
    <property type="molecule type" value="Genomic_DNA"/>
</dbReference>
<evidence type="ECO:0000313" key="3">
    <source>
        <dbReference type="Proteomes" id="UP000198990"/>
    </source>
</evidence>